<evidence type="ECO:0000313" key="3">
    <source>
        <dbReference type="EMBL" id="APC46426.2"/>
    </source>
</evidence>
<dbReference type="GeneID" id="55601577"/>
<feature type="coiled-coil region" evidence="1">
    <location>
        <begin position="57"/>
        <end position="88"/>
    </location>
</feature>
<reference evidence="3 4" key="1">
    <citation type="submission" date="2016-09" db="EMBL/GenBank/DDBJ databases">
        <title>Complete Genome Sequence of Streptomyces 5a phage BRock.</title>
        <authorList>
            <person name="Crossman A."/>
            <person name="Baron S."/>
            <person name="Jamdagni P."/>
            <person name="Khatri P."/>
            <person name="Sharma D."/>
            <person name="Pandey M."/>
            <person name="Goyal S."/>
            <person name="Kumar S."/>
            <person name="Phogat A."/>
            <person name="Chawla G."/>
            <person name="Pasricha M."/>
            <person name="Gupta K."/>
            <person name="Bazzad D."/>
            <person name="Aggarwal V."/>
            <person name="Poughat A."/>
            <person name="Singh K."/>
            <person name="Rana P."/>
            <person name="Gautam R."/>
            <person name="Sharma V."/>
            <person name="Tyagi D."/>
            <person name="Shahi A."/>
            <person name="Jangra N."/>
            <person name="Malik M."/>
            <person name="Sidhu P.K."/>
            <person name="Malik S."/>
            <person name="Ghalyan Y."/>
            <person name="Sharma S.S."/>
            <person name="Malik A."/>
            <person name="Chuttani R."/>
            <person name="Bamal N."/>
            <person name="Bhadula D."/>
            <person name="Batra A."/>
            <person name="Temple L."/>
            <person name="Nehra K."/>
        </authorList>
    </citation>
    <scope>NUCLEOTIDE SEQUENCE [LARGE SCALE GENOMIC DNA]</scope>
</reference>
<dbReference type="RefSeq" id="YP_009831888.1">
    <property type="nucleotide sequence ID" value="NC_048650.1"/>
</dbReference>
<organism evidence="3 4">
    <name type="scientific">Streptomyces phage BRock</name>
    <dbReference type="NCBI Taxonomy" id="1913591"/>
    <lineage>
        <taxon>Viruses</taxon>
        <taxon>Duplodnaviria</taxon>
        <taxon>Heunggongvirae</taxon>
        <taxon>Uroviricota</taxon>
        <taxon>Caudoviricetes</taxon>
        <taxon>Borockvirus</taxon>
        <taxon>Borockvirus brock</taxon>
    </lineage>
</organism>
<evidence type="ECO:0000256" key="2">
    <source>
        <dbReference type="SAM" id="Phobius"/>
    </source>
</evidence>
<evidence type="ECO:0000313" key="4">
    <source>
        <dbReference type="Proteomes" id="UP000224898"/>
    </source>
</evidence>
<keyword evidence="2" id="KW-0472">Membrane</keyword>
<keyword evidence="4" id="KW-1185">Reference proteome</keyword>
<name>A0A1J0GW63_9CAUD</name>
<dbReference type="KEGG" id="vg:55601577"/>
<dbReference type="Proteomes" id="UP000224898">
    <property type="component" value="Segment"/>
</dbReference>
<evidence type="ECO:0000256" key="1">
    <source>
        <dbReference type="SAM" id="Coils"/>
    </source>
</evidence>
<accession>A0A1J0GW63</accession>
<proteinExistence type="predicted"/>
<keyword evidence="2" id="KW-1133">Transmembrane helix</keyword>
<sequence length="142" mass="16382">MDNTGPPSGTWAWAIQREIDNLQRTNEARYAELATRIDRVVSATEYGADKRAADQQHRALLERLSGVEKDIEILKKELIDRIDSLRKDHDSDVDKVVLLLDTEKNTREEEENKRRDKHRWLIAAVMIPIVLVIAQIIVTLKT</sequence>
<keyword evidence="2" id="KW-0812">Transmembrane</keyword>
<keyword evidence="1" id="KW-0175">Coiled coil</keyword>
<dbReference type="EMBL" id="KX925554">
    <property type="protein sequence ID" value="APC46426.2"/>
    <property type="molecule type" value="Genomic_DNA"/>
</dbReference>
<feature type="transmembrane region" description="Helical" evidence="2">
    <location>
        <begin position="120"/>
        <end position="140"/>
    </location>
</feature>
<protein>
    <submittedName>
        <fullName evidence="3">Uncharacterized protein</fullName>
    </submittedName>
</protein>